<gene>
    <name evidence="2" type="ORF">B0H63DRAFT_561802</name>
</gene>
<comment type="caution">
    <text evidence="2">The sequence shown here is derived from an EMBL/GenBank/DDBJ whole genome shotgun (WGS) entry which is preliminary data.</text>
</comment>
<name>A0AAE0KJJ2_9PEZI</name>
<feature type="compositionally biased region" description="Polar residues" evidence="1">
    <location>
        <begin position="14"/>
        <end position="31"/>
    </location>
</feature>
<reference evidence="2" key="2">
    <citation type="submission" date="2023-06" db="EMBL/GenBank/DDBJ databases">
        <authorList>
            <consortium name="Lawrence Berkeley National Laboratory"/>
            <person name="Haridas S."/>
            <person name="Hensen N."/>
            <person name="Bonometti L."/>
            <person name="Westerberg I."/>
            <person name="Brannstrom I.O."/>
            <person name="Guillou S."/>
            <person name="Cros-Aarteil S."/>
            <person name="Calhoun S."/>
            <person name="Kuo A."/>
            <person name="Mondo S."/>
            <person name="Pangilinan J."/>
            <person name="Riley R."/>
            <person name="LaButti K."/>
            <person name="Andreopoulos B."/>
            <person name="Lipzen A."/>
            <person name="Chen C."/>
            <person name="Yanf M."/>
            <person name="Daum C."/>
            <person name="Ng V."/>
            <person name="Clum A."/>
            <person name="Steindorff A."/>
            <person name="Ohm R."/>
            <person name="Martin F."/>
            <person name="Silar P."/>
            <person name="Natvig D."/>
            <person name="Lalanne C."/>
            <person name="Gautier V."/>
            <person name="Ament-velasquez S.L."/>
            <person name="Kruys A."/>
            <person name="Hutchinson M.I."/>
            <person name="Powell A.J."/>
            <person name="Barry K."/>
            <person name="Miller A.N."/>
            <person name="Grigoriev I.V."/>
            <person name="Debuchy R."/>
            <person name="Gladieux P."/>
            <person name="Thoren M.H."/>
            <person name="Johannesson H."/>
        </authorList>
    </citation>
    <scope>NUCLEOTIDE SEQUENCE</scope>
    <source>
        <strain evidence="2">CBS 232.78</strain>
    </source>
</reference>
<accession>A0AAE0KJJ2</accession>
<evidence type="ECO:0000256" key="1">
    <source>
        <dbReference type="SAM" id="MobiDB-lite"/>
    </source>
</evidence>
<sequence length="87" mass="9219">MPTEAQIAGGHKANINNPNTSQGSKQNSQKILDNEFNGGDVPKASDNQEGKNPGNVAGGLKAQVFTLKNPNVSDEAKESAKERLNQM</sequence>
<dbReference type="AlphaFoldDB" id="A0AAE0KJJ2"/>
<feature type="region of interest" description="Disordered" evidence="1">
    <location>
        <begin position="68"/>
        <end position="87"/>
    </location>
</feature>
<organism evidence="2 3">
    <name type="scientific">Podospora didyma</name>
    <dbReference type="NCBI Taxonomy" id="330526"/>
    <lineage>
        <taxon>Eukaryota</taxon>
        <taxon>Fungi</taxon>
        <taxon>Dikarya</taxon>
        <taxon>Ascomycota</taxon>
        <taxon>Pezizomycotina</taxon>
        <taxon>Sordariomycetes</taxon>
        <taxon>Sordariomycetidae</taxon>
        <taxon>Sordariales</taxon>
        <taxon>Podosporaceae</taxon>
        <taxon>Podospora</taxon>
    </lineage>
</organism>
<dbReference type="PANTHER" id="PTHR36576:SF1">
    <property type="entry name" value="UPF0654 PROTEIN C11D3.01C-RELATED"/>
    <property type="match status" value="1"/>
</dbReference>
<evidence type="ECO:0000313" key="3">
    <source>
        <dbReference type="Proteomes" id="UP001285441"/>
    </source>
</evidence>
<proteinExistence type="predicted"/>
<dbReference type="EMBL" id="JAULSW010000006">
    <property type="protein sequence ID" value="KAK3377689.1"/>
    <property type="molecule type" value="Genomic_DNA"/>
</dbReference>
<dbReference type="InterPro" id="IPR018824">
    <property type="entry name" value="Conidiation-specific_6"/>
</dbReference>
<dbReference type="InterPro" id="IPR052670">
    <property type="entry name" value="UPF0654_domain"/>
</dbReference>
<dbReference type="GO" id="GO:0005737">
    <property type="term" value="C:cytoplasm"/>
    <property type="evidence" value="ECO:0007669"/>
    <property type="project" value="TreeGrafter"/>
</dbReference>
<reference evidence="2" key="1">
    <citation type="journal article" date="2023" name="Mol. Phylogenet. Evol.">
        <title>Genome-scale phylogeny and comparative genomics of the fungal order Sordariales.</title>
        <authorList>
            <person name="Hensen N."/>
            <person name="Bonometti L."/>
            <person name="Westerberg I."/>
            <person name="Brannstrom I.O."/>
            <person name="Guillou S."/>
            <person name="Cros-Aarteil S."/>
            <person name="Calhoun S."/>
            <person name="Haridas S."/>
            <person name="Kuo A."/>
            <person name="Mondo S."/>
            <person name="Pangilinan J."/>
            <person name="Riley R."/>
            <person name="LaButti K."/>
            <person name="Andreopoulos B."/>
            <person name="Lipzen A."/>
            <person name="Chen C."/>
            <person name="Yan M."/>
            <person name="Daum C."/>
            <person name="Ng V."/>
            <person name="Clum A."/>
            <person name="Steindorff A."/>
            <person name="Ohm R.A."/>
            <person name="Martin F."/>
            <person name="Silar P."/>
            <person name="Natvig D.O."/>
            <person name="Lalanne C."/>
            <person name="Gautier V."/>
            <person name="Ament-Velasquez S.L."/>
            <person name="Kruys A."/>
            <person name="Hutchinson M.I."/>
            <person name="Powell A.J."/>
            <person name="Barry K."/>
            <person name="Miller A.N."/>
            <person name="Grigoriev I.V."/>
            <person name="Debuchy R."/>
            <person name="Gladieux P."/>
            <person name="Hiltunen Thoren M."/>
            <person name="Johannesson H."/>
        </authorList>
    </citation>
    <scope>NUCLEOTIDE SEQUENCE</scope>
    <source>
        <strain evidence="2">CBS 232.78</strain>
    </source>
</reference>
<dbReference type="Pfam" id="PF10346">
    <property type="entry name" value="Con-6"/>
    <property type="match status" value="2"/>
</dbReference>
<feature type="compositionally biased region" description="Basic and acidic residues" evidence="1">
    <location>
        <begin position="74"/>
        <end position="87"/>
    </location>
</feature>
<dbReference type="PANTHER" id="PTHR36576">
    <property type="entry name" value="UPF0654 PROTEIN C11D3.01C-RELATED"/>
    <property type="match status" value="1"/>
</dbReference>
<dbReference type="Proteomes" id="UP001285441">
    <property type="component" value="Unassembled WGS sequence"/>
</dbReference>
<keyword evidence="3" id="KW-1185">Reference proteome</keyword>
<feature type="region of interest" description="Disordered" evidence="1">
    <location>
        <begin position="1"/>
        <end position="58"/>
    </location>
</feature>
<evidence type="ECO:0000313" key="2">
    <source>
        <dbReference type="EMBL" id="KAK3377689.1"/>
    </source>
</evidence>
<protein>
    <submittedName>
        <fullName evidence="2">Conidiation protein 6</fullName>
    </submittedName>
</protein>